<reference evidence="9 10" key="1">
    <citation type="submission" date="2016-03" db="EMBL/GenBank/DDBJ databases">
        <title>How can Kluyveromyces marxianus grow so fast - potential evolutionary course in Saccharomyces Complex revealed by comparative genomics.</title>
        <authorList>
            <person name="Mo W."/>
            <person name="Lu W."/>
            <person name="Yang X."/>
            <person name="Qi J."/>
            <person name="Lv H."/>
        </authorList>
    </citation>
    <scope>NUCLEOTIDE SEQUENCE [LARGE SCALE GENOMIC DNA]</scope>
    <source>
        <strain evidence="9 10">FIM1</strain>
    </source>
</reference>
<keyword evidence="10" id="KW-1185">Reference proteome</keyword>
<gene>
    <name evidence="9" type="primary">CLN2</name>
    <name evidence="9" type="ORF">FIM1_1275</name>
</gene>
<evidence type="ECO:0000256" key="6">
    <source>
        <dbReference type="RuleBase" id="RU000383"/>
    </source>
</evidence>
<dbReference type="InterPro" id="IPR014399">
    <property type="entry name" value="Cyclin_CLN"/>
</dbReference>
<evidence type="ECO:0000313" key="10">
    <source>
        <dbReference type="Proteomes" id="UP000422736"/>
    </source>
</evidence>
<keyword evidence="3 5" id="KW-0195">Cyclin</keyword>
<comment type="function">
    <text evidence="5">G1/S-specific cyclin essential for the control of the cell cycle at the G1/S (start) transition.</text>
</comment>
<dbReference type="Gene3D" id="1.10.472.10">
    <property type="entry name" value="Cyclin-like"/>
    <property type="match status" value="1"/>
</dbReference>
<accession>A0ABX6ERH0</accession>
<evidence type="ECO:0000256" key="3">
    <source>
        <dbReference type="ARBA" id="ARBA00023127"/>
    </source>
</evidence>
<evidence type="ECO:0000256" key="4">
    <source>
        <dbReference type="ARBA" id="ARBA00023306"/>
    </source>
</evidence>
<dbReference type="Proteomes" id="UP000422736">
    <property type="component" value="Chromosome 2"/>
</dbReference>
<dbReference type="PANTHER" id="PTHR21615:SF2">
    <property type="entry name" value="CYCLIN N-TERMINAL DOMAIN-CONTAINING PROTEIN 1"/>
    <property type="match status" value="1"/>
</dbReference>
<organism evidence="9 10">
    <name type="scientific">Kluyveromyces marxianus</name>
    <name type="common">Yeast</name>
    <name type="synonym">Candida kefyr</name>
    <dbReference type="NCBI Taxonomy" id="4911"/>
    <lineage>
        <taxon>Eukaryota</taxon>
        <taxon>Fungi</taxon>
        <taxon>Dikarya</taxon>
        <taxon>Ascomycota</taxon>
        <taxon>Saccharomycotina</taxon>
        <taxon>Saccharomycetes</taxon>
        <taxon>Saccharomycetales</taxon>
        <taxon>Saccharomycetaceae</taxon>
        <taxon>Kluyveromyces</taxon>
    </lineage>
</organism>
<proteinExistence type="inferred from homology"/>
<feature type="compositionally biased region" description="Acidic residues" evidence="7">
    <location>
        <begin position="247"/>
        <end position="261"/>
    </location>
</feature>
<dbReference type="EMBL" id="CP015055">
    <property type="protein sequence ID" value="QGN14612.1"/>
    <property type="molecule type" value="Genomic_DNA"/>
</dbReference>
<dbReference type="InterPro" id="IPR013763">
    <property type="entry name" value="Cyclin-like_dom"/>
</dbReference>
<evidence type="ECO:0000256" key="7">
    <source>
        <dbReference type="SAM" id="MobiDB-lite"/>
    </source>
</evidence>
<evidence type="ECO:0000313" key="9">
    <source>
        <dbReference type="EMBL" id="QGN14612.1"/>
    </source>
</evidence>
<sequence length="531" mass="60510">MDHATNHVDGSSSLGLIVTAKQTYYPIELSNAELLAHYETVQDYHQEISMNCITQSCRLKPDAKLIDQQPELDPRKTRHYVVNFFFELALKTRVTNGIFYQSVRLYDRYCSKRIVLREQVKLVVATCLWLAAKTWGGCNHIINNVSVPTGGRFYGPNPRARIPRLSELIHLCNDSQTFDESMFTQMERHILNTLGWEIYEPMINDYILNADENCSIQYELYKRQLEHNRKWLNNKDKDSSANKESDSTDEEQELGCEADEEDDDLTQKIQLINVKKFLIDLTSWQYVLLKFEQFEITHGMFQLINKFTNQELGPLLQTPIPAAATSDKIVDIYIDAILDCPEQLWEHYKEFDGVAQFIGAIKDYQRQLEYLSQQKQMQYSTPTRIYQVPSAQQNFPSPPYSQQNFSPSSSRKVSTQSDNSLFSTYATSNSSPLTPQLHSFTHNKLTPSSANSNSQLSLHSTNTSINRTYEDKENIDPASMATCHKVNSYIVPPRAKFVGQSSSVFSSGGSISNGNSNRSSLISLSLGNTVV</sequence>
<dbReference type="InterPro" id="IPR036915">
    <property type="entry name" value="Cyclin-like_sf"/>
</dbReference>
<keyword evidence="4 5" id="KW-0131">Cell cycle</keyword>
<keyword evidence="2 5" id="KW-0132">Cell division</keyword>
<feature type="region of interest" description="Disordered" evidence="7">
    <location>
        <begin position="234"/>
        <end position="261"/>
    </location>
</feature>
<evidence type="ECO:0000256" key="2">
    <source>
        <dbReference type="ARBA" id="ARBA00022618"/>
    </source>
</evidence>
<evidence type="ECO:0000259" key="8">
    <source>
        <dbReference type="SMART" id="SM00385"/>
    </source>
</evidence>
<dbReference type="PIRSF" id="PIRSF001770">
    <property type="entry name" value="Cyclin_CLN"/>
    <property type="match status" value="1"/>
</dbReference>
<dbReference type="InterPro" id="IPR006671">
    <property type="entry name" value="Cyclin_N"/>
</dbReference>
<evidence type="ECO:0000256" key="5">
    <source>
        <dbReference type="PIRNR" id="PIRNR001770"/>
    </source>
</evidence>
<name>A0ABX6ERH0_KLUMA</name>
<dbReference type="PANTHER" id="PTHR21615">
    <property type="entry name" value="CYCLIN N-TERMINAL DOMAIN-CONTAINING PROTEIN 1"/>
    <property type="match status" value="1"/>
</dbReference>
<feature type="compositionally biased region" description="Basic and acidic residues" evidence="7">
    <location>
        <begin position="234"/>
        <end position="246"/>
    </location>
</feature>
<dbReference type="SMART" id="SM00385">
    <property type="entry name" value="CYCLIN"/>
    <property type="match status" value="1"/>
</dbReference>
<comment type="similarity">
    <text evidence="1 5 6">Belongs to the cyclin family.</text>
</comment>
<dbReference type="SUPFAM" id="SSF47954">
    <property type="entry name" value="Cyclin-like"/>
    <property type="match status" value="1"/>
</dbReference>
<feature type="domain" description="Cyclin-like" evidence="8">
    <location>
        <begin position="83"/>
        <end position="192"/>
    </location>
</feature>
<protein>
    <recommendedName>
        <fullName evidence="5">G1/S-specific cyclin</fullName>
    </recommendedName>
</protein>
<evidence type="ECO:0000256" key="1">
    <source>
        <dbReference type="ARBA" id="ARBA00008742"/>
    </source>
</evidence>
<dbReference type="Pfam" id="PF00134">
    <property type="entry name" value="Cyclin_N"/>
    <property type="match status" value="1"/>
</dbReference>
<feature type="region of interest" description="Disordered" evidence="7">
    <location>
        <begin position="390"/>
        <end position="459"/>
    </location>
</feature>
<dbReference type="CDD" id="cd20559">
    <property type="entry name" value="CYCLIN_ScCLN_like"/>
    <property type="match status" value="1"/>
</dbReference>